<keyword evidence="4" id="KW-1185">Reference proteome</keyword>
<dbReference type="EMBL" id="KI659468">
    <property type="protein sequence ID" value="ETN79519.1"/>
    <property type="molecule type" value="Genomic_DNA"/>
</dbReference>
<evidence type="ECO:0000313" key="4">
    <source>
        <dbReference type="Proteomes" id="UP000053676"/>
    </source>
</evidence>
<feature type="non-terminal residue" evidence="3">
    <location>
        <position position="1"/>
    </location>
</feature>
<evidence type="ECO:0000313" key="3">
    <source>
        <dbReference type="EMBL" id="ETN79519.1"/>
    </source>
</evidence>
<dbReference type="KEGG" id="nai:NECAME_02638"/>
<dbReference type="InterPro" id="IPR004827">
    <property type="entry name" value="bZIP"/>
</dbReference>
<dbReference type="Proteomes" id="UP000053676">
    <property type="component" value="Unassembled WGS sequence"/>
</dbReference>
<dbReference type="GO" id="GO:0003700">
    <property type="term" value="F:DNA-binding transcription factor activity"/>
    <property type="evidence" value="ECO:0007669"/>
    <property type="project" value="InterPro"/>
</dbReference>
<name>W2TD46_NECAM</name>
<dbReference type="PROSITE" id="PS00036">
    <property type="entry name" value="BZIP_BASIC"/>
    <property type="match status" value="1"/>
</dbReference>
<evidence type="ECO:0000259" key="2">
    <source>
        <dbReference type="PROSITE" id="PS00036"/>
    </source>
</evidence>
<organism evidence="3 4">
    <name type="scientific">Necator americanus</name>
    <name type="common">Human hookworm</name>
    <dbReference type="NCBI Taxonomy" id="51031"/>
    <lineage>
        <taxon>Eukaryota</taxon>
        <taxon>Metazoa</taxon>
        <taxon>Ecdysozoa</taxon>
        <taxon>Nematoda</taxon>
        <taxon>Chromadorea</taxon>
        <taxon>Rhabditida</taxon>
        <taxon>Rhabditina</taxon>
        <taxon>Rhabditomorpha</taxon>
        <taxon>Strongyloidea</taxon>
        <taxon>Ancylostomatidae</taxon>
        <taxon>Bunostominae</taxon>
        <taxon>Necator</taxon>
    </lineage>
</organism>
<dbReference type="OrthoDB" id="5847285at2759"/>
<protein>
    <recommendedName>
        <fullName evidence="2">BZIP domain-containing protein</fullName>
    </recommendedName>
</protein>
<feature type="compositionally biased region" description="Basic and acidic residues" evidence="1">
    <location>
        <begin position="186"/>
        <end position="195"/>
    </location>
</feature>
<reference evidence="4" key="1">
    <citation type="journal article" date="2014" name="Nat. Genet.">
        <title>Genome of the human hookworm Necator americanus.</title>
        <authorList>
            <person name="Tang Y.T."/>
            <person name="Gao X."/>
            <person name="Rosa B.A."/>
            <person name="Abubucker S."/>
            <person name="Hallsworth-Pepin K."/>
            <person name="Martin J."/>
            <person name="Tyagi R."/>
            <person name="Heizer E."/>
            <person name="Zhang X."/>
            <person name="Bhonagiri-Palsikar V."/>
            <person name="Minx P."/>
            <person name="Warren W.C."/>
            <person name="Wang Q."/>
            <person name="Zhan B."/>
            <person name="Hotez P.J."/>
            <person name="Sternberg P.W."/>
            <person name="Dougall A."/>
            <person name="Gaze S.T."/>
            <person name="Mulvenna J."/>
            <person name="Sotillo J."/>
            <person name="Ranganathan S."/>
            <person name="Rabelo E.M."/>
            <person name="Wilson R.K."/>
            <person name="Felgner P.L."/>
            <person name="Bethony J."/>
            <person name="Hawdon J.M."/>
            <person name="Gasser R.B."/>
            <person name="Loukas A."/>
            <person name="Mitreva M."/>
        </authorList>
    </citation>
    <scope>NUCLEOTIDE SEQUENCE [LARGE SCALE GENOMIC DNA]</scope>
</reference>
<evidence type="ECO:0000256" key="1">
    <source>
        <dbReference type="SAM" id="MobiDB-lite"/>
    </source>
</evidence>
<feature type="domain" description="BZIP" evidence="2">
    <location>
        <begin position="155"/>
        <end position="170"/>
    </location>
</feature>
<dbReference type="AlphaFoldDB" id="W2TD46"/>
<feature type="region of interest" description="Disordered" evidence="1">
    <location>
        <begin position="185"/>
        <end position="204"/>
    </location>
</feature>
<dbReference type="STRING" id="51031.W2TD46"/>
<gene>
    <name evidence="3" type="ORF">NECAME_02638</name>
</gene>
<proteinExistence type="predicted"/>
<accession>W2TD46</accession>
<sequence length="264" mass="29671">LEKKTNSTGLRAAVTATRPAYDSTQAQHCVITSQLSLGLRKQHEYNSIRTVFVIFQLSDMETLLIRSPSKRQRDCIHDPCDIPLKRSCRQEGNDATFTCGCDELPFSPYSNRFTVRNLDGVEKSLELDDLVDMVLQVAKDVEDSNIAEHVVNLSKRRLQNKMAAARYRDKQKERHEAIFAKGTSRAGEKECETKRNRPRSGARSRRIYGTSNVWIDGALVEMALSISKAKTETDDVGVSVGIVVESNLQPIICKCSTKQLLHDI</sequence>